<dbReference type="Proteomes" id="UP000607197">
    <property type="component" value="Unassembled WGS sequence"/>
</dbReference>
<dbReference type="AlphaFoldDB" id="A0A830FEK3"/>
<sequence length="438" mass="44952">MTPTERLAEFAVSLSLSSVPRGVSDRLGLVLADTLAAAVGGADDDAVRALAAAWADDGGVPVPGTTGLARVDRAAYLVGTAGTTLELDEGHRFAAGHPAIHVLPAVLADAASRDAEKETFLAALAAGYEVAARAGMAMQPLADGYHPHGVWGAVGAAAGVARLRGLDAATTADALAVAANSAQHTRFAAATEGATVRNTYAGASNQDGLTAVDAAEAGFTGLADGVVRHLAPATADGVDTDALTGGLGETWEVEHGYFKRFAACRYTHPAVEAALALREGVDPDDVERVEVGTYPAAASLDEKRPESALAAKFSVPYAVAAAFALGHADKAAFDLDSVPERVFALAARTTVSVDDAVAARAPDARGARVTVRLADGTAKTSEVERAKGDPERPFTSSEIREKFDGLVAPALGDDGSERLWNAAVGDTDPRELLRLTRR</sequence>
<dbReference type="PANTHER" id="PTHR16943">
    <property type="entry name" value="2-METHYLCITRATE DEHYDRATASE-RELATED"/>
    <property type="match status" value="1"/>
</dbReference>
<gene>
    <name evidence="4" type="primary">prpD</name>
    <name evidence="4" type="ORF">GCM10009039_27000</name>
</gene>
<reference evidence="4" key="2">
    <citation type="submission" date="2020-09" db="EMBL/GenBank/DDBJ databases">
        <authorList>
            <person name="Sun Q."/>
            <person name="Ohkuma M."/>
        </authorList>
    </citation>
    <scope>NUCLEOTIDE SEQUENCE</scope>
    <source>
        <strain evidence="4">JCM 19596</strain>
    </source>
</reference>
<evidence type="ECO:0000313" key="5">
    <source>
        <dbReference type="Proteomes" id="UP000607197"/>
    </source>
</evidence>
<protein>
    <submittedName>
        <fullName evidence="4">2-methylcitrate dehydratase</fullName>
    </submittedName>
</protein>
<dbReference type="Pfam" id="PF19305">
    <property type="entry name" value="MmgE_PrpD_C"/>
    <property type="match status" value="1"/>
</dbReference>
<comment type="caution">
    <text evidence="4">The sequence shown here is derived from an EMBL/GenBank/DDBJ whole genome shotgun (WGS) entry which is preliminary data.</text>
</comment>
<feature type="domain" description="MmgE/PrpD N-terminal" evidence="2">
    <location>
        <begin position="5"/>
        <end position="223"/>
    </location>
</feature>
<name>A0A830FEK3_9EURY</name>
<dbReference type="InterPro" id="IPR042188">
    <property type="entry name" value="MmgE/PrpD_sf_2"/>
</dbReference>
<organism evidence="4 5">
    <name type="scientific">Halocalculus aciditolerans</name>
    <dbReference type="NCBI Taxonomy" id="1383812"/>
    <lineage>
        <taxon>Archaea</taxon>
        <taxon>Methanobacteriati</taxon>
        <taxon>Methanobacteriota</taxon>
        <taxon>Stenosarchaea group</taxon>
        <taxon>Halobacteria</taxon>
        <taxon>Halobacteriales</taxon>
        <taxon>Halobacteriaceae</taxon>
        <taxon>Halocalculus</taxon>
    </lineage>
</organism>
<proteinExistence type="inferred from homology"/>
<keyword evidence="5" id="KW-1185">Reference proteome</keyword>
<dbReference type="InterPro" id="IPR042183">
    <property type="entry name" value="MmgE/PrpD_sf_1"/>
</dbReference>
<feature type="domain" description="MmgE/PrpD C-terminal" evidence="3">
    <location>
        <begin position="261"/>
        <end position="418"/>
    </location>
</feature>
<dbReference type="Gene3D" id="3.30.1330.120">
    <property type="entry name" value="2-methylcitrate dehydratase PrpD"/>
    <property type="match status" value="1"/>
</dbReference>
<evidence type="ECO:0000256" key="1">
    <source>
        <dbReference type="ARBA" id="ARBA00006174"/>
    </source>
</evidence>
<dbReference type="SUPFAM" id="SSF103378">
    <property type="entry name" value="2-methylcitrate dehydratase PrpD"/>
    <property type="match status" value="1"/>
</dbReference>
<evidence type="ECO:0000259" key="3">
    <source>
        <dbReference type="Pfam" id="PF19305"/>
    </source>
</evidence>
<dbReference type="InterPro" id="IPR045337">
    <property type="entry name" value="MmgE_PrpD_C"/>
</dbReference>
<dbReference type="PANTHER" id="PTHR16943:SF8">
    <property type="entry name" value="2-METHYLCITRATE DEHYDRATASE"/>
    <property type="match status" value="1"/>
</dbReference>
<dbReference type="InterPro" id="IPR036148">
    <property type="entry name" value="MmgE/PrpD_sf"/>
</dbReference>
<dbReference type="InterPro" id="IPR045336">
    <property type="entry name" value="MmgE_PrpD_N"/>
</dbReference>
<comment type="similarity">
    <text evidence="1">Belongs to the PrpD family.</text>
</comment>
<dbReference type="EMBL" id="BMPG01000003">
    <property type="protein sequence ID" value="GGL67619.1"/>
    <property type="molecule type" value="Genomic_DNA"/>
</dbReference>
<dbReference type="RefSeq" id="WP_188979765.1">
    <property type="nucleotide sequence ID" value="NZ_BMPG01000003.1"/>
</dbReference>
<evidence type="ECO:0000313" key="4">
    <source>
        <dbReference type="EMBL" id="GGL67619.1"/>
    </source>
</evidence>
<evidence type="ECO:0000259" key="2">
    <source>
        <dbReference type="Pfam" id="PF03972"/>
    </source>
</evidence>
<dbReference type="GO" id="GO:0016829">
    <property type="term" value="F:lyase activity"/>
    <property type="evidence" value="ECO:0007669"/>
    <property type="project" value="InterPro"/>
</dbReference>
<dbReference type="InterPro" id="IPR005656">
    <property type="entry name" value="MmgE_PrpD"/>
</dbReference>
<dbReference type="OrthoDB" id="43639at2157"/>
<reference evidence="4" key="1">
    <citation type="journal article" date="2014" name="Int. J. Syst. Evol. Microbiol.">
        <title>Complete genome sequence of Corynebacterium casei LMG S-19264T (=DSM 44701T), isolated from a smear-ripened cheese.</title>
        <authorList>
            <consortium name="US DOE Joint Genome Institute (JGI-PGF)"/>
            <person name="Walter F."/>
            <person name="Albersmeier A."/>
            <person name="Kalinowski J."/>
            <person name="Ruckert C."/>
        </authorList>
    </citation>
    <scope>NUCLEOTIDE SEQUENCE</scope>
    <source>
        <strain evidence="4">JCM 19596</strain>
    </source>
</reference>
<dbReference type="Gene3D" id="1.10.4100.10">
    <property type="entry name" value="2-methylcitrate dehydratase PrpD"/>
    <property type="match status" value="1"/>
</dbReference>
<accession>A0A830FEK3</accession>
<dbReference type="Pfam" id="PF03972">
    <property type="entry name" value="MmgE_PrpD_N"/>
    <property type="match status" value="1"/>
</dbReference>